<reference evidence="3 4" key="1">
    <citation type="journal article" date="2017" name="Nature">
        <title>The Apostasia genome and the evolution of orchids.</title>
        <authorList>
            <person name="Zhang G.Q."/>
            <person name="Liu K.W."/>
            <person name="Li Z."/>
            <person name="Lohaus R."/>
            <person name="Hsiao Y.Y."/>
            <person name="Niu S.C."/>
            <person name="Wang J.Y."/>
            <person name="Lin Y.C."/>
            <person name="Xu Q."/>
            <person name="Chen L.J."/>
            <person name="Yoshida K."/>
            <person name="Fujiwara S."/>
            <person name="Wang Z.W."/>
            <person name="Zhang Y.Q."/>
            <person name="Mitsuda N."/>
            <person name="Wang M."/>
            <person name="Liu G.H."/>
            <person name="Pecoraro L."/>
            <person name="Huang H.X."/>
            <person name="Xiao X.J."/>
            <person name="Lin M."/>
            <person name="Wu X.Y."/>
            <person name="Wu W.L."/>
            <person name="Chen Y.Y."/>
            <person name="Chang S.B."/>
            <person name="Sakamoto S."/>
            <person name="Ohme-Takagi M."/>
            <person name="Yagi M."/>
            <person name="Zeng S.J."/>
            <person name="Shen C.Y."/>
            <person name="Yeh C.M."/>
            <person name="Luo Y.B."/>
            <person name="Tsai W.C."/>
            <person name="Van de Peer Y."/>
            <person name="Liu Z.J."/>
        </authorList>
    </citation>
    <scope>NUCLEOTIDE SEQUENCE [LARGE SCALE GENOMIC DNA]</scope>
    <source>
        <strain evidence="4">cv. Shenzhen</strain>
        <tissue evidence="3">Stem</tissue>
    </source>
</reference>
<keyword evidence="1" id="KW-0472">Membrane</keyword>
<evidence type="ECO:0000256" key="1">
    <source>
        <dbReference type="SAM" id="Phobius"/>
    </source>
</evidence>
<keyword evidence="4" id="KW-1185">Reference proteome</keyword>
<feature type="signal peptide" evidence="2">
    <location>
        <begin position="1"/>
        <end position="24"/>
    </location>
</feature>
<dbReference type="AlphaFoldDB" id="A0A2I0ATR9"/>
<keyword evidence="1" id="KW-1133">Transmembrane helix</keyword>
<keyword evidence="1" id="KW-0812">Transmembrane</keyword>
<gene>
    <name evidence="3" type="ORF">AXF42_Ash001034</name>
</gene>
<evidence type="ECO:0000313" key="4">
    <source>
        <dbReference type="Proteomes" id="UP000236161"/>
    </source>
</evidence>
<feature type="chain" id="PRO_5014194500" evidence="2">
    <location>
        <begin position="25"/>
        <end position="73"/>
    </location>
</feature>
<organism evidence="3 4">
    <name type="scientific">Apostasia shenzhenica</name>
    <dbReference type="NCBI Taxonomy" id="1088818"/>
    <lineage>
        <taxon>Eukaryota</taxon>
        <taxon>Viridiplantae</taxon>
        <taxon>Streptophyta</taxon>
        <taxon>Embryophyta</taxon>
        <taxon>Tracheophyta</taxon>
        <taxon>Spermatophyta</taxon>
        <taxon>Magnoliopsida</taxon>
        <taxon>Liliopsida</taxon>
        <taxon>Asparagales</taxon>
        <taxon>Orchidaceae</taxon>
        <taxon>Apostasioideae</taxon>
        <taxon>Apostasia</taxon>
    </lineage>
</organism>
<protein>
    <submittedName>
        <fullName evidence="3">Uncharacterized protein</fullName>
    </submittedName>
</protein>
<accession>A0A2I0ATR9</accession>
<sequence length="73" mass="7402">MKMMKLSARIAVLLLLVAMAVVSANEGNYYGADHEGIAPSPAMESGAAGSLRGLGAVAAVASLMTLLCALFAY</sequence>
<evidence type="ECO:0000313" key="3">
    <source>
        <dbReference type="EMBL" id="PKA58941.1"/>
    </source>
</evidence>
<keyword evidence="2" id="KW-0732">Signal</keyword>
<dbReference type="EMBL" id="KZ451950">
    <property type="protein sequence ID" value="PKA58941.1"/>
    <property type="molecule type" value="Genomic_DNA"/>
</dbReference>
<name>A0A2I0ATR9_9ASPA</name>
<feature type="transmembrane region" description="Helical" evidence="1">
    <location>
        <begin position="48"/>
        <end position="72"/>
    </location>
</feature>
<dbReference type="Proteomes" id="UP000236161">
    <property type="component" value="Unassembled WGS sequence"/>
</dbReference>
<evidence type="ECO:0000256" key="2">
    <source>
        <dbReference type="SAM" id="SignalP"/>
    </source>
</evidence>
<proteinExistence type="predicted"/>